<accession>A0A9Q0RAF4</accession>
<dbReference type="EMBL" id="JAPDFW010000086">
    <property type="protein sequence ID" value="KAJ5071669.1"/>
    <property type="molecule type" value="Genomic_DNA"/>
</dbReference>
<evidence type="ECO:0000256" key="1">
    <source>
        <dbReference type="SAM" id="MobiDB-lite"/>
    </source>
</evidence>
<evidence type="ECO:0000313" key="3">
    <source>
        <dbReference type="Proteomes" id="UP001149090"/>
    </source>
</evidence>
<protein>
    <submittedName>
        <fullName evidence="2">Coiled-coil domain-containing protein</fullName>
    </submittedName>
</protein>
<proteinExistence type="predicted"/>
<sequence>MSQVKGTLKSKRIWKTQRNPMHKFQRKTKTMKQSVQIKREEKEKHKKMKEVEEEMKKKSREERKKKKKQLEERKKIQEKKLFESGNVQVIKDPKKIKRLLSSKKLKRFLFKVEDN</sequence>
<feature type="compositionally biased region" description="Basic residues" evidence="1">
    <location>
        <begin position="8"/>
        <end position="30"/>
    </location>
</feature>
<keyword evidence="3" id="KW-1185">Reference proteome</keyword>
<comment type="caution">
    <text evidence="2">The sequence shown here is derived from an EMBL/GenBank/DDBJ whole genome shotgun (WGS) entry which is preliminary data.</text>
</comment>
<gene>
    <name evidence="2" type="ORF">M0811_10078</name>
</gene>
<feature type="region of interest" description="Disordered" evidence="1">
    <location>
        <begin position="1"/>
        <end position="77"/>
    </location>
</feature>
<dbReference type="Proteomes" id="UP001149090">
    <property type="component" value="Unassembled WGS sequence"/>
</dbReference>
<evidence type="ECO:0000313" key="2">
    <source>
        <dbReference type="EMBL" id="KAJ5071669.1"/>
    </source>
</evidence>
<reference evidence="2" key="1">
    <citation type="submission" date="2022-10" db="EMBL/GenBank/DDBJ databases">
        <title>Novel sulphate-reducing endosymbionts in the free-living metamonad Anaeramoeba.</title>
        <authorList>
            <person name="Jerlstrom-Hultqvist J."/>
            <person name="Cepicka I."/>
            <person name="Gallot-Lavallee L."/>
            <person name="Salas-Leiva D."/>
            <person name="Curtis B.A."/>
            <person name="Zahonova K."/>
            <person name="Pipaliya S."/>
            <person name="Dacks J."/>
            <person name="Roger A.J."/>
        </authorList>
    </citation>
    <scope>NUCLEOTIDE SEQUENCE</scope>
    <source>
        <strain evidence="2">BMAN</strain>
    </source>
</reference>
<dbReference type="AlphaFoldDB" id="A0A9Q0RAF4"/>
<name>A0A9Q0RAF4_ANAIG</name>
<organism evidence="2 3">
    <name type="scientific">Anaeramoeba ignava</name>
    <name type="common">Anaerobic marine amoeba</name>
    <dbReference type="NCBI Taxonomy" id="1746090"/>
    <lineage>
        <taxon>Eukaryota</taxon>
        <taxon>Metamonada</taxon>
        <taxon>Anaeramoebidae</taxon>
        <taxon>Anaeramoeba</taxon>
    </lineage>
</organism>